<evidence type="ECO:0000256" key="2">
    <source>
        <dbReference type="ARBA" id="ARBA00022971"/>
    </source>
</evidence>
<organism evidence="4 5">
    <name type="scientific">Thalassospira profundimaris</name>
    <dbReference type="NCBI Taxonomy" id="502049"/>
    <lineage>
        <taxon>Bacteria</taxon>
        <taxon>Pseudomonadati</taxon>
        <taxon>Pseudomonadota</taxon>
        <taxon>Alphaproteobacteria</taxon>
        <taxon>Rhodospirillales</taxon>
        <taxon>Thalassospiraceae</taxon>
        <taxon>Thalassospira</taxon>
    </lineage>
</organism>
<protein>
    <recommendedName>
        <fullName evidence="3">MobA/MobL protein domain-containing protein</fullName>
    </recommendedName>
</protein>
<comment type="similarity">
    <text evidence="1">Belongs to the MobA/MobL family.</text>
</comment>
<dbReference type="Pfam" id="PF03389">
    <property type="entry name" value="MobA_MobL"/>
    <property type="match status" value="1"/>
</dbReference>
<dbReference type="InterPro" id="IPR005053">
    <property type="entry name" value="MobA_MobL"/>
</dbReference>
<feature type="domain" description="MobA/MobL protein" evidence="3">
    <location>
        <begin position="174"/>
        <end position="332"/>
    </location>
</feature>
<dbReference type="EMBL" id="JPWI01000015">
    <property type="protein sequence ID" value="RCK43195.1"/>
    <property type="molecule type" value="Genomic_DNA"/>
</dbReference>
<dbReference type="Gene3D" id="3.30.930.30">
    <property type="match status" value="1"/>
</dbReference>
<dbReference type="AlphaFoldDB" id="A0A367WNZ7"/>
<accession>A0A367WNZ7</accession>
<gene>
    <name evidence="4" type="ORF">TH30_19425</name>
</gene>
<evidence type="ECO:0000259" key="3">
    <source>
        <dbReference type="Pfam" id="PF03389"/>
    </source>
</evidence>
<name>A0A367WNZ7_9PROT</name>
<reference evidence="4 5" key="1">
    <citation type="submission" date="2014-07" db="EMBL/GenBank/DDBJ databases">
        <title>Draft genome sequence of Thalassospira profundimaris PR54-5.</title>
        <authorList>
            <person name="Lai Q."/>
            <person name="Shao Z."/>
        </authorList>
    </citation>
    <scope>NUCLEOTIDE SEQUENCE [LARGE SCALE GENOMIC DNA]</scope>
    <source>
        <strain evidence="4 5">PR54-5</strain>
    </source>
</reference>
<evidence type="ECO:0000313" key="5">
    <source>
        <dbReference type="Proteomes" id="UP000252255"/>
    </source>
</evidence>
<dbReference type="Proteomes" id="UP000252255">
    <property type="component" value="Unassembled WGS sequence"/>
</dbReference>
<proteinExistence type="inferred from homology"/>
<dbReference type="OrthoDB" id="1826980at2"/>
<sequence>MRIFFDDLLDGGEDTGPKLGRVTMAEEALIKRLLHSDPLWDFKRFAASRRNPLVPALKTSRPISASGGQTFVFSLKGWQSVGASQRYCVGQPAAAQKAGLTYHPNIRHPGGIGAFRFDESLPAGMREVSTFNGARLRVGGAAAFQAYIERDDAVEFSAGIESSVGNIHGETEFRKMFWDAVERREGGGKRIQHRVIAELPYEEAIGPEGRRDILSQLGAILDDMGLPWHGVVHLPEKQSDPRNYHLHLLFHDRPLLGWDSWDQPIFARMKNQKVRGQSFIKDLRTSYAKIVNKAFERSGVKRLWDPRTYLEMGIDKPPQQHLGSAVVGLERRGIVTARGKQAAEAEMAWRYREFEIERIRKRLAVAERLDRRIVTVRDNENKASTTAIRIAQARYLETVTRATKQYVTVLDWQHQQKWLHERHRVLRSRLELLLEDSECGTSARRYTRKLDRFYGRLFGNIGVATQYAQRRLDKDRKQVETAQHNWLVEVHLEKLIRANGAIERAVSEMAWKKSRETRTGKEYDTLLERQRSFLKKRVILRNRLPDGTAWDEVEREVNRGPKSWERMDVSWEEASEVVLGLRNIGRKLERLVRNMTKDEGAVDENPVIQARREKVQVLRAIRESGLTEDISRRIGGIVRRKLEIKRPR</sequence>
<evidence type="ECO:0000256" key="1">
    <source>
        <dbReference type="ARBA" id="ARBA00010873"/>
    </source>
</evidence>
<comment type="caution">
    <text evidence="4">The sequence shown here is derived from an EMBL/GenBank/DDBJ whole genome shotgun (WGS) entry which is preliminary data.</text>
</comment>
<dbReference type="RefSeq" id="WP_114099660.1">
    <property type="nucleotide sequence ID" value="NZ_JPWI01000015.1"/>
</dbReference>
<keyword evidence="2" id="KW-0184">Conjugation</keyword>
<evidence type="ECO:0000313" key="4">
    <source>
        <dbReference type="EMBL" id="RCK43195.1"/>
    </source>
</evidence>